<comment type="caution">
    <text evidence="2">The sequence shown here is derived from an EMBL/GenBank/DDBJ whole genome shotgun (WGS) entry which is preliminary data.</text>
</comment>
<reference evidence="2" key="1">
    <citation type="submission" date="2022-09" db="EMBL/GenBank/DDBJ databases">
        <title>Molecular characterization of Glaesserella parasuis strains circulating in commercial swine farms using whole-genome sequencing.</title>
        <authorList>
            <person name="Mugabi R."/>
            <person name="Clavijo M."/>
            <person name="Li G."/>
        </authorList>
    </citation>
    <scope>NUCLEOTIDE SEQUENCE</scope>
    <source>
        <strain evidence="2">0435-53</strain>
    </source>
</reference>
<accession>A0AA42EH16</accession>
<dbReference type="AlphaFoldDB" id="A0AA42EH16"/>
<dbReference type="Proteomes" id="UP001148834">
    <property type="component" value="Unassembled WGS sequence"/>
</dbReference>
<keyword evidence="1" id="KW-0732">Signal</keyword>
<protein>
    <recommendedName>
        <fullName evidence="4">Lipoprotein</fullName>
    </recommendedName>
</protein>
<dbReference type="PROSITE" id="PS51257">
    <property type="entry name" value="PROKAR_LIPOPROTEIN"/>
    <property type="match status" value="1"/>
</dbReference>
<name>A0AA42EH16_GLAPU</name>
<evidence type="ECO:0000313" key="2">
    <source>
        <dbReference type="EMBL" id="MDD2168230.1"/>
    </source>
</evidence>
<evidence type="ECO:0000313" key="3">
    <source>
        <dbReference type="Proteomes" id="UP001148834"/>
    </source>
</evidence>
<feature type="signal peptide" evidence="1">
    <location>
        <begin position="1"/>
        <end position="19"/>
    </location>
</feature>
<sequence length="155" mass="17227">MFLSIRKLLLIAISLGLSACSSGLHVWYNSAPQSAKLICGGQFVGYTPYNAYYNISESDIQRGYVQVQPCKAVWMGGATDTYRNQFPVNSSSHSYSLTAVSNNVQSVDVQFDAQQDAAYQAQQQQNNQVIQQIYQNRPVNTFCNKIGGQVMCNTY</sequence>
<dbReference type="EMBL" id="JAODIR010000029">
    <property type="protein sequence ID" value="MDD2168230.1"/>
    <property type="molecule type" value="Genomic_DNA"/>
</dbReference>
<evidence type="ECO:0008006" key="4">
    <source>
        <dbReference type="Google" id="ProtNLM"/>
    </source>
</evidence>
<feature type="chain" id="PRO_5041289473" description="Lipoprotein" evidence="1">
    <location>
        <begin position="20"/>
        <end position="155"/>
    </location>
</feature>
<organism evidence="2 3">
    <name type="scientific">Glaesserella parasuis</name>
    <name type="common">Haemophilus parasuis</name>
    <dbReference type="NCBI Taxonomy" id="738"/>
    <lineage>
        <taxon>Bacteria</taxon>
        <taxon>Pseudomonadati</taxon>
        <taxon>Pseudomonadota</taxon>
        <taxon>Gammaproteobacteria</taxon>
        <taxon>Pasteurellales</taxon>
        <taxon>Pasteurellaceae</taxon>
        <taxon>Glaesserella</taxon>
    </lineage>
</organism>
<proteinExistence type="predicted"/>
<dbReference type="RefSeq" id="WP_021113408.1">
    <property type="nucleotide sequence ID" value="NZ_CP015099.1"/>
</dbReference>
<evidence type="ECO:0000256" key="1">
    <source>
        <dbReference type="SAM" id="SignalP"/>
    </source>
</evidence>
<gene>
    <name evidence="2" type="ORF">N5925_06415</name>
</gene>